<feature type="compositionally biased region" description="Basic residues" evidence="1">
    <location>
        <begin position="128"/>
        <end position="144"/>
    </location>
</feature>
<dbReference type="EMBL" id="ML211752">
    <property type="protein sequence ID" value="TFK80543.1"/>
    <property type="molecule type" value="Genomic_DNA"/>
</dbReference>
<evidence type="ECO:0000256" key="1">
    <source>
        <dbReference type="SAM" id="MobiDB-lite"/>
    </source>
</evidence>
<gene>
    <name evidence="2" type="ORF">K466DRAFT_636698</name>
</gene>
<accession>A0A5C3P446</accession>
<name>A0A5C3P446_9APHY</name>
<organism evidence="2 3">
    <name type="scientific">Polyporus arcularius HHB13444</name>
    <dbReference type="NCBI Taxonomy" id="1314778"/>
    <lineage>
        <taxon>Eukaryota</taxon>
        <taxon>Fungi</taxon>
        <taxon>Dikarya</taxon>
        <taxon>Basidiomycota</taxon>
        <taxon>Agaricomycotina</taxon>
        <taxon>Agaricomycetes</taxon>
        <taxon>Polyporales</taxon>
        <taxon>Polyporaceae</taxon>
        <taxon>Polyporus</taxon>
    </lineage>
</organism>
<feature type="region of interest" description="Disordered" evidence="1">
    <location>
        <begin position="107"/>
        <end position="192"/>
    </location>
</feature>
<feature type="compositionally biased region" description="Acidic residues" evidence="1">
    <location>
        <begin position="394"/>
        <end position="403"/>
    </location>
</feature>
<feature type="compositionally biased region" description="Acidic residues" evidence="1">
    <location>
        <begin position="107"/>
        <end position="122"/>
    </location>
</feature>
<feature type="region of interest" description="Disordered" evidence="1">
    <location>
        <begin position="366"/>
        <end position="456"/>
    </location>
</feature>
<proteinExistence type="predicted"/>
<keyword evidence="3" id="KW-1185">Reference proteome</keyword>
<feature type="compositionally biased region" description="Polar residues" evidence="1">
    <location>
        <begin position="153"/>
        <end position="162"/>
    </location>
</feature>
<evidence type="ECO:0000313" key="3">
    <source>
        <dbReference type="Proteomes" id="UP000308197"/>
    </source>
</evidence>
<evidence type="ECO:0000313" key="2">
    <source>
        <dbReference type="EMBL" id="TFK80543.1"/>
    </source>
</evidence>
<feature type="compositionally biased region" description="Polar residues" evidence="1">
    <location>
        <begin position="426"/>
        <end position="435"/>
    </location>
</feature>
<dbReference type="InParanoid" id="A0A5C3P446"/>
<dbReference type="Proteomes" id="UP000308197">
    <property type="component" value="Unassembled WGS sequence"/>
</dbReference>
<reference evidence="2 3" key="1">
    <citation type="journal article" date="2019" name="Nat. Ecol. Evol.">
        <title>Megaphylogeny resolves global patterns of mushroom evolution.</title>
        <authorList>
            <person name="Varga T."/>
            <person name="Krizsan K."/>
            <person name="Foldi C."/>
            <person name="Dima B."/>
            <person name="Sanchez-Garcia M."/>
            <person name="Sanchez-Ramirez S."/>
            <person name="Szollosi G.J."/>
            <person name="Szarkandi J.G."/>
            <person name="Papp V."/>
            <person name="Albert L."/>
            <person name="Andreopoulos W."/>
            <person name="Angelini C."/>
            <person name="Antonin V."/>
            <person name="Barry K.W."/>
            <person name="Bougher N.L."/>
            <person name="Buchanan P."/>
            <person name="Buyck B."/>
            <person name="Bense V."/>
            <person name="Catcheside P."/>
            <person name="Chovatia M."/>
            <person name="Cooper J."/>
            <person name="Damon W."/>
            <person name="Desjardin D."/>
            <person name="Finy P."/>
            <person name="Geml J."/>
            <person name="Haridas S."/>
            <person name="Hughes K."/>
            <person name="Justo A."/>
            <person name="Karasinski D."/>
            <person name="Kautmanova I."/>
            <person name="Kiss B."/>
            <person name="Kocsube S."/>
            <person name="Kotiranta H."/>
            <person name="LaButti K.M."/>
            <person name="Lechner B.E."/>
            <person name="Liimatainen K."/>
            <person name="Lipzen A."/>
            <person name="Lukacs Z."/>
            <person name="Mihaltcheva S."/>
            <person name="Morgado L.N."/>
            <person name="Niskanen T."/>
            <person name="Noordeloos M.E."/>
            <person name="Ohm R.A."/>
            <person name="Ortiz-Santana B."/>
            <person name="Ovrebo C."/>
            <person name="Racz N."/>
            <person name="Riley R."/>
            <person name="Savchenko A."/>
            <person name="Shiryaev A."/>
            <person name="Soop K."/>
            <person name="Spirin V."/>
            <person name="Szebenyi C."/>
            <person name="Tomsovsky M."/>
            <person name="Tulloss R.E."/>
            <person name="Uehling J."/>
            <person name="Grigoriev I.V."/>
            <person name="Vagvolgyi C."/>
            <person name="Papp T."/>
            <person name="Martin F.M."/>
            <person name="Miettinen O."/>
            <person name="Hibbett D.S."/>
            <person name="Nagy L.G."/>
        </authorList>
    </citation>
    <scope>NUCLEOTIDE SEQUENCE [LARGE SCALE GENOMIC DNA]</scope>
    <source>
        <strain evidence="2 3">HHB13444</strain>
    </source>
</reference>
<protein>
    <submittedName>
        <fullName evidence="2">Uncharacterized protein</fullName>
    </submittedName>
</protein>
<dbReference type="AlphaFoldDB" id="A0A5C3P446"/>
<sequence>MRPKFKIPLPDPFQSSERIKDSVAAAYSYTHNPRNTEVQWYPPYTETFSVLVDFFTPIGTLSAAQQFNMCLSGAALNALELQDAPAQTDSDEDDYDGFSDAEELEEGADALDEGADEHEAEDVNGPRRSSRINKMRRRPKRRGKIQVGPKDQQAAQGNEPSAQGQHDDDDGPQPGDVSMSNTIPDANGKDNLPDVMVYHLQTKRRIPPNPGSPAYTSYMRRLGLQVIHQCFLIICEIKRAPSRHLEGTALEKAIRKLLQEAVVDLLTYLAIFFHINQHASSVIVVVGTGPWWRWAIVARHEAPGYSLIGENADYIPDSKQQLGDYQIALSKKLRTREAHYLGEADSDLEWTRLRQRALIPMLRKHGDEYPDCETPAVPTRQGGKGKGKAKATQVEEEESEEEEGRSGSKKVAQRKDKQTRGKTRKTQNSNKSTMAQVLEGEAGPSSSRKTQKSRKK</sequence>